<dbReference type="Pfam" id="PF23400">
    <property type="entry name" value="CARF_Card1"/>
    <property type="match status" value="1"/>
</dbReference>
<dbReference type="InterPro" id="IPR056339">
    <property type="entry name" value="CARF_Card1"/>
</dbReference>
<sequence>MKHIHVCLISEQTIPNILGIFYFKPEEVLFITTEQMLKREKTEAIVNTLKRLGLNIPFFEIVVREDSIYDCHRKIAQWMEKHEEDNFTVNLTCGTKIMSIATYEIFKDYGSKMIYIPIPKNEFFEVYPLKKLSEPQPLPLRLGVIEYLTAYSLRVINEAKLNRYKEESEKRKALTNWIVTNYNSIEGLLSEFYKVLQKSRNVSSFDLTIEFPISNELQRDFLKAAGFNISGRTISKKLSRSEIRYLTGGWLEEYVFNSLNSIKGRGIDDVVMNVEIENIQGNKNEFDVMFTKDNALYFVECKSLSPEDDITKSSLYKIGALQKEFGLRAQSFFVTTSPHIIKDGQIRQSVRARAEQFKTEIIKPDEIVNFETIIRKKLKIMEE</sequence>
<dbReference type="InterPro" id="IPR011856">
    <property type="entry name" value="tRNA_endonuc-like_dom_sf"/>
</dbReference>
<accession>A0A9W6GEE7</accession>
<dbReference type="EMBL" id="BSDX01000001">
    <property type="protein sequence ID" value="GLI52600.1"/>
    <property type="molecule type" value="Genomic_DNA"/>
</dbReference>
<evidence type="ECO:0000313" key="4">
    <source>
        <dbReference type="Proteomes" id="UP001144297"/>
    </source>
</evidence>
<evidence type="ECO:0000259" key="2">
    <source>
        <dbReference type="Pfam" id="PF23400"/>
    </source>
</evidence>
<protein>
    <recommendedName>
        <fullName evidence="5">DUF1887 family protein</fullName>
    </recommendedName>
</protein>
<dbReference type="InterPro" id="IPR011335">
    <property type="entry name" value="Restrct_endonuc-II-like"/>
</dbReference>
<keyword evidence="4" id="KW-1185">Reference proteome</keyword>
<feature type="domain" description="Card1 CARF" evidence="2">
    <location>
        <begin position="4"/>
        <end position="134"/>
    </location>
</feature>
<dbReference type="SUPFAM" id="SSF52980">
    <property type="entry name" value="Restriction endonuclease-like"/>
    <property type="match status" value="1"/>
</dbReference>
<dbReference type="Gene3D" id="3.40.50.10770">
    <property type="entry name" value="Hypothetical protein VC1899 like domain (Restriction endonuclease-like)"/>
    <property type="match status" value="1"/>
</dbReference>
<dbReference type="Gene3D" id="3.40.1350.10">
    <property type="match status" value="1"/>
</dbReference>
<evidence type="ECO:0000259" key="1">
    <source>
        <dbReference type="Pfam" id="PF09002"/>
    </source>
</evidence>
<gene>
    <name evidence="3" type="ORF">TISLANDTSLP1_02930</name>
</gene>
<dbReference type="InterPro" id="IPR015093">
    <property type="entry name" value="Card1_endonucl_dom"/>
</dbReference>
<organism evidence="3 4">
    <name type="scientific">Thermodesulfovibrio yellowstonii</name>
    <dbReference type="NCBI Taxonomy" id="28262"/>
    <lineage>
        <taxon>Bacteria</taxon>
        <taxon>Pseudomonadati</taxon>
        <taxon>Nitrospirota</taxon>
        <taxon>Thermodesulfovibrionia</taxon>
        <taxon>Thermodesulfovibrionales</taxon>
        <taxon>Thermodesulfovibrionaceae</taxon>
        <taxon>Thermodesulfovibrio</taxon>
    </lineage>
</organism>
<comment type="caution">
    <text evidence="3">The sequence shown here is derived from an EMBL/GenBank/DDBJ whole genome shotgun (WGS) entry which is preliminary data.</text>
</comment>
<feature type="domain" description="Card1 endonuclease" evidence="1">
    <location>
        <begin position="242"/>
        <end position="377"/>
    </location>
</feature>
<dbReference type="Proteomes" id="UP001144297">
    <property type="component" value="Unassembled WGS sequence"/>
</dbReference>
<dbReference type="AlphaFoldDB" id="A0A9W6GEE7"/>
<evidence type="ECO:0008006" key="5">
    <source>
        <dbReference type="Google" id="ProtNLM"/>
    </source>
</evidence>
<dbReference type="GO" id="GO:0003676">
    <property type="term" value="F:nucleic acid binding"/>
    <property type="evidence" value="ECO:0007669"/>
    <property type="project" value="InterPro"/>
</dbReference>
<dbReference type="Pfam" id="PF09002">
    <property type="entry name" value="Card1_endonuc"/>
    <property type="match status" value="1"/>
</dbReference>
<reference evidence="3" key="1">
    <citation type="submission" date="2022-12" db="EMBL/GenBank/DDBJ databases">
        <title>Reference genome sequencing for broad-spectrum identification of bacterial and archaeal isolates by mass spectrometry.</title>
        <authorList>
            <person name="Sekiguchi Y."/>
            <person name="Tourlousse D.M."/>
        </authorList>
    </citation>
    <scope>NUCLEOTIDE SEQUENCE</scope>
    <source>
        <strain evidence="3">TSL-P1</strain>
    </source>
</reference>
<evidence type="ECO:0000313" key="3">
    <source>
        <dbReference type="EMBL" id="GLI52600.1"/>
    </source>
</evidence>
<name>A0A9W6GEE7_9BACT</name>
<proteinExistence type="predicted"/>